<comment type="caution">
    <text evidence="1">The sequence shown here is derived from an EMBL/GenBank/DDBJ whole genome shotgun (WGS) entry which is preliminary data.</text>
</comment>
<dbReference type="OrthoDB" id="1117601at2"/>
<name>A0A098LFL9_9BACT</name>
<protein>
    <submittedName>
        <fullName evidence="1">Uncharacterized protein</fullName>
    </submittedName>
</protein>
<keyword evidence="2" id="KW-1185">Reference proteome</keyword>
<dbReference type="EMBL" id="BBLT01000004">
    <property type="protein sequence ID" value="GAL85232.1"/>
    <property type="molecule type" value="Genomic_DNA"/>
</dbReference>
<proteinExistence type="predicted"/>
<accession>A0A098LFL9</accession>
<dbReference type="Proteomes" id="UP000030185">
    <property type="component" value="Unassembled WGS sequence"/>
</dbReference>
<sequence length="178" mass="20297">MERILGVGSRINHNRFGEGIVAGTKLGNYRISFFGKGIIEVPKDSEEIEILELLAPEERMISTDDVETTLIGILRKWSDLSEVVHIADKWKKGTLVIKSYDDSVKPKEVPLDTFFHKIVMLRDRLRVLEQKINAHAVLTDSEKVDMQQYITRIYGSLTTFNVLFKNSSQVFVGEKGKE</sequence>
<dbReference type="RefSeq" id="WP_045463448.1">
    <property type="nucleotide sequence ID" value="NZ_BBLT01000004.1"/>
</dbReference>
<dbReference type="eggNOG" id="ENOG502Z7KJ">
    <property type="taxonomic scope" value="Bacteria"/>
</dbReference>
<dbReference type="AlphaFoldDB" id="A0A098LFL9"/>
<reference evidence="1 2" key="1">
    <citation type="submission" date="2014-09" db="EMBL/GenBank/DDBJ databases">
        <title>Sporocytophaga myxococcoides PG-01 genome sequencing.</title>
        <authorList>
            <person name="Liu L."/>
            <person name="Gao P.J."/>
            <person name="Chen G.J."/>
            <person name="Wang L.S."/>
        </authorList>
    </citation>
    <scope>NUCLEOTIDE SEQUENCE [LARGE SCALE GENOMIC DNA]</scope>
    <source>
        <strain evidence="1 2">PG-01</strain>
    </source>
</reference>
<dbReference type="STRING" id="153721.MYP_2461"/>
<gene>
    <name evidence="1" type="ORF">MYP_2461</name>
</gene>
<evidence type="ECO:0000313" key="1">
    <source>
        <dbReference type="EMBL" id="GAL85232.1"/>
    </source>
</evidence>
<organism evidence="1 2">
    <name type="scientific">Sporocytophaga myxococcoides</name>
    <dbReference type="NCBI Taxonomy" id="153721"/>
    <lineage>
        <taxon>Bacteria</taxon>
        <taxon>Pseudomonadati</taxon>
        <taxon>Bacteroidota</taxon>
        <taxon>Cytophagia</taxon>
        <taxon>Cytophagales</taxon>
        <taxon>Cytophagaceae</taxon>
        <taxon>Sporocytophaga</taxon>
    </lineage>
</organism>
<evidence type="ECO:0000313" key="2">
    <source>
        <dbReference type="Proteomes" id="UP000030185"/>
    </source>
</evidence>